<keyword evidence="6 7" id="KW-0503">Monooxygenase</keyword>
<keyword evidence="2 7" id="KW-0349">Heme</keyword>
<comment type="similarity">
    <text evidence="1 7">Belongs to the cytochrome P450 family.</text>
</comment>
<dbReference type="PRINTS" id="PR00359">
    <property type="entry name" value="BP450"/>
</dbReference>
<dbReference type="PANTHER" id="PTHR46696">
    <property type="entry name" value="P450, PUTATIVE (EUROFUNG)-RELATED"/>
    <property type="match status" value="1"/>
</dbReference>
<dbReference type="GO" id="GO:0020037">
    <property type="term" value="F:heme binding"/>
    <property type="evidence" value="ECO:0007669"/>
    <property type="project" value="InterPro"/>
</dbReference>
<dbReference type="Gene3D" id="1.10.630.10">
    <property type="entry name" value="Cytochrome P450"/>
    <property type="match status" value="1"/>
</dbReference>
<dbReference type="InterPro" id="IPR002397">
    <property type="entry name" value="Cyt_P450_B"/>
</dbReference>
<keyword evidence="9" id="KW-1185">Reference proteome</keyword>
<proteinExistence type="inferred from homology"/>
<dbReference type="GO" id="GO:0005506">
    <property type="term" value="F:iron ion binding"/>
    <property type="evidence" value="ECO:0007669"/>
    <property type="project" value="InterPro"/>
</dbReference>
<dbReference type="InterPro" id="IPR036396">
    <property type="entry name" value="Cyt_P450_sf"/>
</dbReference>
<dbReference type="OrthoDB" id="3664945at2"/>
<evidence type="ECO:0000256" key="2">
    <source>
        <dbReference type="ARBA" id="ARBA00022617"/>
    </source>
</evidence>
<dbReference type="PRINTS" id="PR00385">
    <property type="entry name" value="P450"/>
</dbReference>
<dbReference type="GO" id="GO:0016705">
    <property type="term" value="F:oxidoreductase activity, acting on paired donors, with incorporation or reduction of molecular oxygen"/>
    <property type="evidence" value="ECO:0007669"/>
    <property type="project" value="InterPro"/>
</dbReference>
<dbReference type="PANTHER" id="PTHR46696:SF1">
    <property type="entry name" value="CYTOCHROME P450 YJIB-RELATED"/>
    <property type="match status" value="1"/>
</dbReference>
<dbReference type="Proteomes" id="UP000295444">
    <property type="component" value="Unassembled WGS sequence"/>
</dbReference>
<dbReference type="FunFam" id="1.10.630.10:FF:000018">
    <property type="entry name" value="Cytochrome P450 monooxygenase"/>
    <property type="match status" value="1"/>
</dbReference>
<evidence type="ECO:0000256" key="1">
    <source>
        <dbReference type="ARBA" id="ARBA00010617"/>
    </source>
</evidence>
<reference evidence="8 9" key="1">
    <citation type="submission" date="2019-03" db="EMBL/GenBank/DDBJ databases">
        <title>Genomic Encyclopedia of Type Strains, Phase IV (KMG-IV): sequencing the most valuable type-strain genomes for metagenomic binning, comparative biology and taxonomic classification.</title>
        <authorList>
            <person name="Goeker M."/>
        </authorList>
    </citation>
    <scope>NUCLEOTIDE SEQUENCE [LARGE SCALE GENOMIC DNA]</scope>
    <source>
        <strain evidence="8 9">DSM 45361</strain>
    </source>
</reference>
<evidence type="ECO:0000256" key="4">
    <source>
        <dbReference type="ARBA" id="ARBA00023002"/>
    </source>
</evidence>
<evidence type="ECO:0000256" key="7">
    <source>
        <dbReference type="RuleBase" id="RU000461"/>
    </source>
</evidence>
<dbReference type="RefSeq" id="WP_133847318.1">
    <property type="nucleotide sequence ID" value="NZ_SNXZ01000001.1"/>
</dbReference>
<accession>A0A4R6SKN0</accession>
<dbReference type="InterPro" id="IPR017972">
    <property type="entry name" value="Cyt_P450_CS"/>
</dbReference>
<dbReference type="CDD" id="cd11030">
    <property type="entry name" value="CYP105-like"/>
    <property type="match status" value="1"/>
</dbReference>
<evidence type="ECO:0000256" key="5">
    <source>
        <dbReference type="ARBA" id="ARBA00023004"/>
    </source>
</evidence>
<keyword evidence="4 7" id="KW-0560">Oxidoreductase</keyword>
<dbReference type="PROSITE" id="PS00086">
    <property type="entry name" value="CYTOCHROME_P450"/>
    <property type="match status" value="1"/>
</dbReference>
<dbReference type="AlphaFoldDB" id="A0A4R6SKN0"/>
<dbReference type="EMBL" id="SNXZ01000001">
    <property type="protein sequence ID" value="TDQ04411.1"/>
    <property type="molecule type" value="Genomic_DNA"/>
</dbReference>
<evidence type="ECO:0000256" key="3">
    <source>
        <dbReference type="ARBA" id="ARBA00022723"/>
    </source>
</evidence>
<keyword evidence="5 7" id="KW-0408">Iron</keyword>
<protein>
    <submittedName>
        <fullName evidence="8">Cytochrome P450</fullName>
    </submittedName>
</protein>
<gene>
    <name evidence="8" type="ORF">EV186_101363</name>
</gene>
<evidence type="ECO:0000256" key="6">
    <source>
        <dbReference type="ARBA" id="ARBA00023033"/>
    </source>
</evidence>
<organism evidence="8 9">
    <name type="scientific">Labedaea rhizosphaerae</name>
    <dbReference type="NCBI Taxonomy" id="598644"/>
    <lineage>
        <taxon>Bacteria</taxon>
        <taxon>Bacillati</taxon>
        <taxon>Actinomycetota</taxon>
        <taxon>Actinomycetes</taxon>
        <taxon>Pseudonocardiales</taxon>
        <taxon>Pseudonocardiaceae</taxon>
        <taxon>Labedaea</taxon>
    </lineage>
</organism>
<evidence type="ECO:0000313" key="9">
    <source>
        <dbReference type="Proteomes" id="UP000295444"/>
    </source>
</evidence>
<name>A0A4R6SKN0_LABRH</name>
<dbReference type="GO" id="GO:0004497">
    <property type="term" value="F:monooxygenase activity"/>
    <property type="evidence" value="ECO:0007669"/>
    <property type="project" value="UniProtKB-KW"/>
</dbReference>
<dbReference type="InterPro" id="IPR001128">
    <property type="entry name" value="Cyt_P450"/>
</dbReference>
<evidence type="ECO:0000313" key="8">
    <source>
        <dbReference type="EMBL" id="TDQ04411.1"/>
    </source>
</evidence>
<dbReference type="Pfam" id="PF00067">
    <property type="entry name" value="p450"/>
    <property type="match status" value="1"/>
</dbReference>
<comment type="caution">
    <text evidence="8">The sequence shown here is derived from an EMBL/GenBank/DDBJ whole genome shotgun (WGS) entry which is preliminary data.</text>
</comment>
<dbReference type="SUPFAM" id="SSF48264">
    <property type="entry name" value="Cytochrome P450"/>
    <property type="match status" value="1"/>
</dbReference>
<keyword evidence="3 7" id="KW-0479">Metal-binding</keyword>
<sequence length="417" mass="46382">MTEIINCPVAHEREVRQFPFDRPGCPMEPSGTYAELRSTEPVSKISLRLNGREAWLLTRFEDIREMLSDPRFSADMTNPGYPLQFEFPMELIGKVKPALLHMDPPEHTKNRMMLMPELTVKKVASLTPRTEEVVDECIDNILELGKDGTPVDLVEHLAMPVPAIGMAEMMDIAHEEKELFTRWVTLLVTQGDGEEHADLNMRVEMLLYKLIAERSVNPGDDLISTLTQRNIKAGKPLDDSEVSALVRAMIAAGHESTVNGIAIGCMVLLNHPEQAQLLRDKPELSGPAVDEILRYSSISDHGTVRVATEDVVIGGQLIKAGEGVVCSLSAGNHDPAVYDNPNTLDLTRKEARHSLAFGYGRHMCAGQTLVRMQLQTVFTKLFTRIPTIKQAVPLEELPFKSFYQALIDGLHALPVTF</sequence>